<proteinExistence type="predicted"/>
<evidence type="ECO:0000313" key="3">
    <source>
        <dbReference type="Proteomes" id="UP001066276"/>
    </source>
</evidence>
<organism evidence="2 3">
    <name type="scientific">Pleurodeles waltl</name>
    <name type="common">Iberian ribbed newt</name>
    <dbReference type="NCBI Taxonomy" id="8319"/>
    <lineage>
        <taxon>Eukaryota</taxon>
        <taxon>Metazoa</taxon>
        <taxon>Chordata</taxon>
        <taxon>Craniata</taxon>
        <taxon>Vertebrata</taxon>
        <taxon>Euteleostomi</taxon>
        <taxon>Amphibia</taxon>
        <taxon>Batrachia</taxon>
        <taxon>Caudata</taxon>
        <taxon>Salamandroidea</taxon>
        <taxon>Salamandridae</taxon>
        <taxon>Pleurodelinae</taxon>
        <taxon>Pleurodeles</taxon>
    </lineage>
</organism>
<comment type="caution">
    <text evidence="2">The sequence shown here is derived from an EMBL/GenBank/DDBJ whole genome shotgun (WGS) entry which is preliminary data.</text>
</comment>
<gene>
    <name evidence="2" type="ORF">NDU88_001415</name>
</gene>
<evidence type="ECO:0000256" key="1">
    <source>
        <dbReference type="SAM" id="MobiDB-lite"/>
    </source>
</evidence>
<feature type="compositionally biased region" description="Basic residues" evidence="1">
    <location>
        <begin position="1"/>
        <end position="10"/>
    </location>
</feature>
<accession>A0AAV7UTA3</accession>
<reference evidence="2" key="1">
    <citation type="journal article" date="2022" name="bioRxiv">
        <title>Sequencing and chromosome-scale assembly of the giantPleurodeles waltlgenome.</title>
        <authorList>
            <person name="Brown T."/>
            <person name="Elewa A."/>
            <person name="Iarovenko S."/>
            <person name="Subramanian E."/>
            <person name="Araus A.J."/>
            <person name="Petzold A."/>
            <person name="Susuki M."/>
            <person name="Suzuki K.-i.T."/>
            <person name="Hayashi T."/>
            <person name="Toyoda A."/>
            <person name="Oliveira C."/>
            <person name="Osipova E."/>
            <person name="Leigh N.D."/>
            <person name="Simon A."/>
            <person name="Yun M.H."/>
        </authorList>
    </citation>
    <scope>NUCLEOTIDE SEQUENCE</scope>
    <source>
        <strain evidence="2">20211129_DDA</strain>
        <tissue evidence="2">Liver</tissue>
    </source>
</reference>
<sequence>MKRSFHRASRCKMAAGSSDAGKESGACGSGPPSSVKFVPWSGMQQPLHYASGCKMAACGSGAAKESGACGSGPSKPREVCPIEQGCSNLFTAHLDAKWQPAALMPQRSLGIVVRPPQKQREIHPH</sequence>
<dbReference type="EMBL" id="JANPWB010000004">
    <property type="protein sequence ID" value="KAJ1192103.1"/>
    <property type="molecule type" value="Genomic_DNA"/>
</dbReference>
<protein>
    <submittedName>
        <fullName evidence="2">Uncharacterized protein</fullName>
    </submittedName>
</protein>
<keyword evidence="3" id="KW-1185">Reference proteome</keyword>
<evidence type="ECO:0000313" key="2">
    <source>
        <dbReference type="EMBL" id="KAJ1192103.1"/>
    </source>
</evidence>
<dbReference type="Proteomes" id="UP001066276">
    <property type="component" value="Chromosome 2_2"/>
</dbReference>
<name>A0AAV7UTA3_PLEWA</name>
<feature type="region of interest" description="Disordered" evidence="1">
    <location>
        <begin position="1"/>
        <end position="31"/>
    </location>
</feature>
<dbReference type="AlphaFoldDB" id="A0AAV7UTA3"/>